<protein>
    <submittedName>
        <fullName evidence="3">Uncharacterized protein LOC106464237</fullName>
    </submittedName>
</protein>
<accession>A0ABM1BDK2</accession>
<sequence length="734" mass="81960">MSKGSEMISLLGTLKSDSSASQSTTTEPTYPDPKISHSSLESRLSNLSNIIQNTIFGSQEKRGFSTPFYGSSSTNSPPPQSFDPASGGSSAHEAPDTGSGTPLKDEGSGRETPVQDEGESSSISMKQPVGNYHVDSADKFFKALADQKHTVPDFPGLATSNTWFIDSRSNTKNSQTLPSTTVSYKSNNWLSQKQRRDHSDSSRYANDDIKECIQESKGPSVTDFFQNISLSHMGNSTLLNSQQRTMGDSLVFPYAPRTSDVLKDQRKSDLSTLPLSSQDKTGVKMEIGPSVEDLEPQDMDLDESDDESAAPVSQKVCGGQNDEKTPQQLLEYSSAKEEFGTSYAKDKNSIYSQSSINSGRKVEQEPNMSAEFGINKIKPVCLDESVCNSPKSKAGLVEVRHDPQNSFTSKLSSVVSLHSTQESVDRGSFSPHDKTDHNVSANKTVEKSVVTSPESKTISSLTDKISAATSVGDILKTLSSAFLEGGIQNNLPGKTDKKELQTSSPIPIVETVHSTTTTEQRDMSHVHDELYSVSRIQTVKPLISVSTEEDKYTHRDYTEGERPSLGSVDPKQPDVATQREDYMRDDHYFDSDDRQQTSSIPTLYSRRPLQHNYDNVPALETSSGNYESGSRIQTIQSYRQDRGNVIDRPRWEEEPVVIPPGAVERYEYRQDYYDHKDRYHAHNDYYARRPHYHHNSYVERPGWEAREVSHYYGSPPPKRYSPLMRDRRHQFYPY</sequence>
<proteinExistence type="predicted"/>
<dbReference type="GeneID" id="106464237"/>
<keyword evidence="2" id="KW-1185">Reference proteome</keyword>
<feature type="region of interest" description="Disordered" evidence="1">
    <location>
        <begin position="1"/>
        <end position="41"/>
    </location>
</feature>
<feature type="region of interest" description="Disordered" evidence="1">
    <location>
        <begin position="550"/>
        <end position="574"/>
    </location>
</feature>
<gene>
    <name evidence="3" type="primary">LOC106464237</name>
</gene>
<feature type="compositionally biased region" description="Acidic residues" evidence="1">
    <location>
        <begin position="292"/>
        <end position="308"/>
    </location>
</feature>
<name>A0ABM1BDK2_LIMPO</name>
<dbReference type="Proteomes" id="UP000694941">
    <property type="component" value="Unplaced"/>
</dbReference>
<feature type="compositionally biased region" description="Polar residues" evidence="1">
    <location>
        <begin position="15"/>
        <end position="28"/>
    </location>
</feature>
<dbReference type="RefSeq" id="XP_013779820.2">
    <property type="nucleotide sequence ID" value="XM_013924366.2"/>
</dbReference>
<evidence type="ECO:0000256" key="1">
    <source>
        <dbReference type="SAM" id="MobiDB-lite"/>
    </source>
</evidence>
<feature type="region of interest" description="Disordered" evidence="1">
    <location>
        <begin position="263"/>
        <end position="325"/>
    </location>
</feature>
<feature type="compositionally biased region" description="Polar residues" evidence="1">
    <location>
        <begin position="270"/>
        <end position="280"/>
    </location>
</feature>
<feature type="region of interest" description="Disordered" evidence="1">
    <location>
        <begin position="61"/>
        <end position="129"/>
    </location>
</feature>
<evidence type="ECO:0000313" key="2">
    <source>
        <dbReference type="Proteomes" id="UP000694941"/>
    </source>
</evidence>
<evidence type="ECO:0000313" key="3">
    <source>
        <dbReference type="RefSeq" id="XP_013779820.2"/>
    </source>
</evidence>
<feature type="compositionally biased region" description="Basic and acidic residues" evidence="1">
    <location>
        <begin position="550"/>
        <end position="562"/>
    </location>
</feature>
<organism evidence="2 3">
    <name type="scientific">Limulus polyphemus</name>
    <name type="common">Atlantic horseshoe crab</name>
    <dbReference type="NCBI Taxonomy" id="6850"/>
    <lineage>
        <taxon>Eukaryota</taxon>
        <taxon>Metazoa</taxon>
        <taxon>Ecdysozoa</taxon>
        <taxon>Arthropoda</taxon>
        <taxon>Chelicerata</taxon>
        <taxon>Merostomata</taxon>
        <taxon>Xiphosura</taxon>
        <taxon>Limulidae</taxon>
        <taxon>Limulus</taxon>
    </lineage>
</organism>
<reference evidence="3" key="1">
    <citation type="submission" date="2025-08" db="UniProtKB">
        <authorList>
            <consortium name="RefSeq"/>
        </authorList>
    </citation>
    <scope>IDENTIFICATION</scope>
    <source>
        <tissue evidence="3">Muscle</tissue>
    </source>
</reference>